<evidence type="ECO:0000259" key="2">
    <source>
        <dbReference type="Pfam" id="PF12849"/>
    </source>
</evidence>
<keyword evidence="1" id="KW-0732">Signal</keyword>
<reference evidence="3 4" key="1">
    <citation type="journal article" date="2017" name="Genome Announc.">
        <title>Complete Genome Sequences of Two Acetylene-Fermenting Pelobacter acetylenicus Strains.</title>
        <authorList>
            <person name="Sutton J.M."/>
            <person name="Baesman S.M."/>
            <person name="Fierst J.L."/>
            <person name="Poret-Peterson A.T."/>
            <person name="Oremland R.S."/>
            <person name="Dunlap D.S."/>
            <person name="Akob D.M."/>
        </authorList>
    </citation>
    <scope>NUCLEOTIDE SEQUENCE [LARGE SCALE GENOMIC DNA]</scope>
    <source>
        <strain evidence="3 4">DSM 3247</strain>
    </source>
</reference>
<proteinExistence type="predicted"/>
<dbReference type="STRING" id="29542.A6070_12870"/>
<dbReference type="KEGG" id="pace:A6070_12870"/>
<dbReference type="PANTHER" id="PTHR30570:SF1">
    <property type="entry name" value="PHOSPHATE-BINDING PROTEIN PSTS"/>
    <property type="match status" value="1"/>
</dbReference>
<gene>
    <name evidence="3" type="ORF">A7E75_04235</name>
</gene>
<dbReference type="SUPFAM" id="SSF53850">
    <property type="entry name" value="Periplasmic binding protein-like II"/>
    <property type="match status" value="1"/>
</dbReference>
<dbReference type="Proteomes" id="UP000182264">
    <property type="component" value="Chromosome"/>
</dbReference>
<dbReference type="InterPro" id="IPR024370">
    <property type="entry name" value="PBP_domain"/>
</dbReference>
<dbReference type="CDD" id="cd13653">
    <property type="entry name" value="PBP2_phosphate_like_1"/>
    <property type="match status" value="1"/>
</dbReference>
<name>A0A1L3GF64_SYNAC</name>
<feature type="domain" description="PBP" evidence="2">
    <location>
        <begin position="33"/>
        <end position="263"/>
    </location>
</feature>
<dbReference type="Pfam" id="PF12849">
    <property type="entry name" value="PBP_like_2"/>
    <property type="match status" value="1"/>
</dbReference>
<dbReference type="Gene3D" id="3.40.190.10">
    <property type="entry name" value="Periplasmic binding protein-like II"/>
    <property type="match status" value="2"/>
</dbReference>
<dbReference type="RefSeq" id="WP_072286168.1">
    <property type="nucleotide sequence ID" value="NZ_CP015455.1"/>
</dbReference>
<evidence type="ECO:0000313" key="3">
    <source>
        <dbReference type="EMBL" id="APG24328.1"/>
    </source>
</evidence>
<dbReference type="PANTHER" id="PTHR30570">
    <property type="entry name" value="PERIPLASMIC PHOSPHATE BINDING COMPONENT OF PHOSPHATE ABC TRANSPORTER"/>
    <property type="match status" value="1"/>
</dbReference>
<evidence type="ECO:0000256" key="1">
    <source>
        <dbReference type="ARBA" id="ARBA00022729"/>
    </source>
</evidence>
<protein>
    <submittedName>
        <fullName evidence="3">Phosphate-binding protein</fullName>
    </submittedName>
</protein>
<accession>A0A1L3GF64</accession>
<evidence type="ECO:0000313" key="4">
    <source>
        <dbReference type="Proteomes" id="UP000182264"/>
    </source>
</evidence>
<dbReference type="InterPro" id="IPR050811">
    <property type="entry name" value="Phosphate_ABC_transporter"/>
</dbReference>
<sequence length="277" mass="29693">MKKISWIQPLLIISILLLVCAPAFSGSLDPFQGEKGVLKISGGTAHIPVMKDAAKKIMVMNPEIQISIAGGGSGVGIKQVGEGLVAIGNSGRKPTDEEISRYKLVLHKWAIDGVGPVVNPKNPVKALSKSQMKDIFAGKIENWKMLGGEDRKINIYTRDEASGTREVFWKKGLDEGEIIPGAHVVVSNGAMKSAIAQDPYGIGYVSVGHIDATVAPVALDGVVPTIETVQEGTYTIARGLYSNTRGEPSGLTKKFLDFLFTPEGKKIIEEKGFIPVR</sequence>
<dbReference type="EMBL" id="CP015518">
    <property type="protein sequence ID" value="APG24328.1"/>
    <property type="molecule type" value="Genomic_DNA"/>
</dbReference>
<dbReference type="AlphaFoldDB" id="A0A1L3GF64"/>
<keyword evidence="4" id="KW-1185">Reference proteome</keyword>
<organism evidence="3 4">
    <name type="scientific">Syntrophotalea acetylenica</name>
    <name type="common">Pelobacter acetylenicus</name>
    <dbReference type="NCBI Taxonomy" id="29542"/>
    <lineage>
        <taxon>Bacteria</taxon>
        <taxon>Pseudomonadati</taxon>
        <taxon>Thermodesulfobacteriota</taxon>
        <taxon>Desulfuromonadia</taxon>
        <taxon>Desulfuromonadales</taxon>
        <taxon>Syntrophotaleaceae</taxon>
        <taxon>Syntrophotalea</taxon>
    </lineage>
</organism>
<dbReference type="OrthoDB" id="9783488at2"/>